<protein>
    <recommendedName>
        <fullName evidence="10">Zinc-finger domain-containing protein</fullName>
    </recommendedName>
</protein>
<evidence type="ECO:0000256" key="6">
    <source>
        <dbReference type="ARBA" id="ARBA00023163"/>
    </source>
</evidence>
<dbReference type="Gene3D" id="1.10.10.1320">
    <property type="entry name" value="Anti-sigma factor, zinc-finger domain"/>
    <property type="match status" value="1"/>
</dbReference>
<evidence type="ECO:0000256" key="1">
    <source>
        <dbReference type="ARBA" id="ARBA00004167"/>
    </source>
</evidence>
<dbReference type="Proteomes" id="UP001490330">
    <property type="component" value="Unassembled WGS sequence"/>
</dbReference>
<evidence type="ECO:0000256" key="3">
    <source>
        <dbReference type="ARBA" id="ARBA00022989"/>
    </source>
</evidence>
<evidence type="ECO:0000313" key="9">
    <source>
        <dbReference type="Proteomes" id="UP001490330"/>
    </source>
</evidence>
<evidence type="ECO:0000313" key="8">
    <source>
        <dbReference type="EMBL" id="MER6907912.1"/>
    </source>
</evidence>
<sequence length="237" mass="24628">MTGDDTFACPRLRDIAAEAALGVLPAEERAAALAHLQSCPACLEDVRELARTADELLRLIPGREPPAGFETRVLQRIGLSTPRRSRRTLRRRFALGVAGAAAAAALAMGGWAIGITSASAPSADGSARPDRLLSADLSSHSQDVGRVFAYAGGPNWVYVSVDADDLPAHARAALDGTLTCQIERADGSTTTIGTFALADGYAQWVAPYPAGSPPVTEVRLLAADSSVVASATLHPSD</sequence>
<evidence type="ECO:0000256" key="5">
    <source>
        <dbReference type="ARBA" id="ARBA00023136"/>
    </source>
</evidence>
<evidence type="ECO:0000256" key="7">
    <source>
        <dbReference type="SAM" id="Phobius"/>
    </source>
</evidence>
<proteinExistence type="predicted"/>
<dbReference type="EMBL" id="JBEPCV010000038">
    <property type="protein sequence ID" value="MER6907912.1"/>
    <property type="molecule type" value="Genomic_DNA"/>
</dbReference>
<keyword evidence="6" id="KW-0804">Transcription</keyword>
<accession>A0ABV1VN47</accession>
<dbReference type="InterPro" id="IPR041916">
    <property type="entry name" value="Anti_sigma_zinc_sf"/>
</dbReference>
<keyword evidence="4" id="KW-0805">Transcription regulation</keyword>
<dbReference type="InterPro" id="IPR051474">
    <property type="entry name" value="Anti-sigma-K/W_factor"/>
</dbReference>
<feature type="transmembrane region" description="Helical" evidence="7">
    <location>
        <begin position="93"/>
        <end position="113"/>
    </location>
</feature>
<name>A0ABV1VN47_9ACTN</name>
<reference evidence="8 9" key="1">
    <citation type="submission" date="2024-06" db="EMBL/GenBank/DDBJ databases">
        <title>The Natural Products Discovery Center: Release of the First 8490 Sequenced Strains for Exploring Actinobacteria Biosynthetic Diversity.</title>
        <authorList>
            <person name="Kalkreuter E."/>
            <person name="Kautsar S.A."/>
            <person name="Yang D."/>
            <person name="Bader C.D."/>
            <person name="Teijaro C.N."/>
            <person name="Fluegel L."/>
            <person name="Davis C.M."/>
            <person name="Simpson J.R."/>
            <person name="Lauterbach L."/>
            <person name="Steele A.D."/>
            <person name="Gui C."/>
            <person name="Meng S."/>
            <person name="Li G."/>
            <person name="Viehrig K."/>
            <person name="Ye F."/>
            <person name="Su P."/>
            <person name="Kiefer A.F."/>
            <person name="Nichols A."/>
            <person name="Cepeda A.J."/>
            <person name="Yan W."/>
            <person name="Fan B."/>
            <person name="Jiang Y."/>
            <person name="Adhikari A."/>
            <person name="Zheng C.-J."/>
            <person name="Schuster L."/>
            <person name="Cowan T.M."/>
            <person name="Smanski M.J."/>
            <person name="Chevrette M.G."/>
            <person name="De Carvalho L.P.S."/>
            <person name="Shen B."/>
        </authorList>
    </citation>
    <scope>NUCLEOTIDE SEQUENCE [LARGE SCALE GENOMIC DNA]</scope>
    <source>
        <strain evidence="8 9">NPDC000632</strain>
    </source>
</reference>
<evidence type="ECO:0000256" key="4">
    <source>
        <dbReference type="ARBA" id="ARBA00023015"/>
    </source>
</evidence>
<keyword evidence="5 7" id="KW-0472">Membrane</keyword>
<evidence type="ECO:0000256" key="2">
    <source>
        <dbReference type="ARBA" id="ARBA00022692"/>
    </source>
</evidence>
<dbReference type="RefSeq" id="WP_350721381.1">
    <property type="nucleotide sequence ID" value="NZ_JBEPCO010000025.1"/>
</dbReference>
<keyword evidence="3 7" id="KW-1133">Transmembrane helix</keyword>
<dbReference type="PANTHER" id="PTHR37461">
    <property type="entry name" value="ANTI-SIGMA-K FACTOR RSKA"/>
    <property type="match status" value="1"/>
</dbReference>
<gene>
    <name evidence="8" type="ORF">ABT322_30125</name>
</gene>
<evidence type="ECO:0008006" key="10">
    <source>
        <dbReference type="Google" id="ProtNLM"/>
    </source>
</evidence>
<comment type="subcellular location">
    <subcellularLocation>
        <location evidence="1">Membrane</location>
        <topology evidence="1">Single-pass membrane protein</topology>
    </subcellularLocation>
</comment>
<organism evidence="8 9">
    <name type="scientific">Streptomyces flaveolus</name>
    <dbReference type="NCBI Taxonomy" id="67297"/>
    <lineage>
        <taxon>Bacteria</taxon>
        <taxon>Bacillati</taxon>
        <taxon>Actinomycetota</taxon>
        <taxon>Actinomycetes</taxon>
        <taxon>Kitasatosporales</taxon>
        <taxon>Streptomycetaceae</taxon>
        <taxon>Streptomyces</taxon>
    </lineage>
</organism>
<dbReference type="PANTHER" id="PTHR37461:SF1">
    <property type="entry name" value="ANTI-SIGMA-K FACTOR RSKA"/>
    <property type="match status" value="1"/>
</dbReference>
<comment type="caution">
    <text evidence="8">The sequence shown here is derived from an EMBL/GenBank/DDBJ whole genome shotgun (WGS) entry which is preliminary data.</text>
</comment>
<keyword evidence="9" id="KW-1185">Reference proteome</keyword>
<keyword evidence="2 7" id="KW-0812">Transmembrane</keyword>